<dbReference type="RefSeq" id="WP_126865352.1">
    <property type="nucleotide sequence ID" value="NZ_JAUSTX010000002.1"/>
</dbReference>
<feature type="region of interest" description="Disordered" evidence="1">
    <location>
        <begin position="1"/>
        <end position="67"/>
    </location>
</feature>
<evidence type="ECO:0000313" key="3">
    <source>
        <dbReference type="Proteomes" id="UP000267430"/>
    </source>
</evidence>
<evidence type="ECO:0000256" key="1">
    <source>
        <dbReference type="SAM" id="MobiDB-lite"/>
    </source>
</evidence>
<name>A0A3S0VHT9_9BACI</name>
<dbReference type="Proteomes" id="UP000267430">
    <property type="component" value="Unassembled WGS sequence"/>
</dbReference>
<protein>
    <submittedName>
        <fullName evidence="2">Uncharacterized protein</fullName>
    </submittedName>
</protein>
<dbReference type="AlphaFoldDB" id="A0A3S0VHT9"/>
<evidence type="ECO:0000313" key="2">
    <source>
        <dbReference type="EMBL" id="RUQ28245.1"/>
    </source>
</evidence>
<sequence length="67" mass="7828">MEPKQPGNKSMSDFNELSDRVIAEPSESPKLVIKTNFDEENAKNENPYYPQSEQEETNTLLRDYFDE</sequence>
<reference evidence="2 3" key="1">
    <citation type="submission" date="2018-12" db="EMBL/GenBank/DDBJ databases">
        <title>Bacillus chawlae sp. nov., Bacillus glennii sp. nov., and Bacillus saganii sp. nov. Isolated from the Vehicle Assembly Building at Kennedy Space Center where the Viking Spacecraft were Assembled.</title>
        <authorList>
            <person name="Seuylemezian A."/>
            <person name="Vaishampayan P."/>
        </authorList>
    </citation>
    <scope>NUCLEOTIDE SEQUENCE [LARGE SCALE GENOMIC DNA]</scope>
    <source>
        <strain evidence="2 3">L5</strain>
    </source>
</reference>
<accession>A0A3S0VHT9</accession>
<dbReference type="OrthoDB" id="2469080at2"/>
<gene>
    <name evidence="2" type="ORF">ELQ35_13515</name>
</gene>
<dbReference type="EMBL" id="RYZZ01000017">
    <property type="protein sequence ID" value="RUQ28245.1"/>
    <property type="molecule type" value="Genomic_DNA"/>
</dbReference>
<proteinExistence type="predicted"/>
<feature type="compositionally biased region" description="Polar residues" evidence="1">
    <location>
        <begin position="49"/>
        <end position="60"/>
    </location>
</feature>
<comment type="caution">
    <text evidence="2">The sequence shown here is derived from an EMBL/GenBank/DDBJ whole genome shotgun (WGS) entry which is preliminary data.</text>
</comment>
<keyword evidence="3" id="KW-1185">Reference proteome</keyword>
<organism evidence="2 3">
    <name type="scientific">Peribacillus cavernae</name>
    <dbReference type="NCBI Taxonomy" id="1674310"/>
    <lineage>
        <taxon>Bacteria</taxon>
        <taxon>Bacillati</taxon>
        <taxon>Bacillota</taxon>
        <taxon>Bacilli</taxon>
        <taxon>Bacillales</taxon>
        <taxon>Bacillaceae</taxon>
        <taxon>Peribacillus</taxon>
    </lineage>
</organism>